<sequence>MSGKLYSIHMEVNIYPNDEPFNSYNQIYELCIQALERSRAPIGLIKVFKQFGFTALLCSDIKTELNDLGVTKYKGVVDGYGEFYLTTYEEGVIEDVSTLLYLQEGGKLRAHAWILLRAHHVKAGSFKRKLLDSCPIPPKVIVLEGP</sequence>
<reference evidence="1 2" key="1">
    <citation type="submission" date="2014-07" db="EMBL/GenBank/DDBJ databases">
        <title>Koolpinyah and Yata viruses: two newly recognised ephemeroviruses from tropical regions of Australia and Africa.</title>
        <authorList>
            <person name="Blasdell K.R."/>
            <person name="Widen S.G."/>
            <person name="Diviney S.M."/>
            <person name="Firth C."/>
            <person name="Wood T.G."/>
            <person name="Tesh R.B."/>
            <person name="Holmes E.C."/>
            <person name="Vasilakis N."/>
            <person name="Walker P.J."/>
        </authorList>
    </citation>
    <scope>NUCLEOTIDE SEQUENCE [LARGE SCALE GENOMIC DNA]</scope>
    <source>
        <strain evidence="1">DakArB 2181</strain>
    </source>
</reference>
<dbReference type="EMBL" id="KM085030">
    <property type="protein sequence ID" value="AIR95577.1"/>
    <property type="molecule type" value="Viral_cRNA"/>
</dbReference>
<gene>
    <name evidence="1" type="primary">beta</name>
</gene>
<evidence type="ECO:0000313" key="1">
    <source>
        <dbReference type="EMBL" id="AIR95577.1"/>
    </source>
</evidence>
<dbReference type="GeneID" id="26122883"/>
<dbReference type="Proteomes" id="UP000172221">
    <property type="component" value="Segment"/>
</dbReference>
<protein>
    <submittedName>
        <fullName evidence="1">Beta protein</fullName>
    </submittedName>
</protein>
<dbReference type="KEGG" id="vg:26122883"/>
<organism evidence="1 2">
    <name type="scientific">Yata virus</name>
    <dbReference type="NCBI Taxonomy" id="1272960"/>
    <lineage>
        <taxon>Viruses</taxon>
        <taxon>Riboviria</taxon>
        <taxon>Orthornavirae</taxon>
        <taxon>Negarnaviricota</taxon>
        <taxon>Haploviricotina</taxon>
        <taxon>Monjiviricetes</taxon>
        <taxon>Mononegavirales</taxon>
        <taxon>Rhabdoviridae</taxon>
        <taxon>Alpharhabdovirinae</taxon>
        <taxon>Ephemerovirus</taxon>
        <taxon>Ephemerovirus yata</taxon>
    </lineage>
</organism>
<name>A0A096ZGU6_9RHAB</name>
<keyword evidence="2" id="KW-1185">Reference proteome</keyword>
<evidence type="ECO:0000313" key="2">
    <source>
        <dbReference type="Proteomes" id="UP000172221"/>
    </source>
</evidence>
<accession>A0A096ZGU6</accession>
<dbReference type="RefSeq" id="YP_009177213.1">
    <property type="nucleotide sequence ID" value="NC_028241.1"/>
</dbReference>
<proteinExistence type="predicted"/>